<name>A0A9P6XNH7_9FUNG</name>
<organism evidence="2 3">
    <name type="scientific">Rhizopus delemar</name>
    <dbReference type="NCBI Taxonomy" id="936053"/>
    <lineage>
        <taxon>Eukaryota</taxon>
        <taxon>Fungi</taxon>
        <taxon>Fungi incertae sedis</taxon>
        <taxon>Mucoromycota</taxon>
        <taxon>Mucoromycotina</taxon>
        <taxon>Mucoromycetes</taxon>
        <taxon>Mucorales</taxon>
        <taxon>Mucorineae</taxon>
        <taxon>Rhizopodaceae</taxon>
        <taxon>Rhizopus</taxon>
    </lineage>
</organism>
<comment type="caution">
    <text evidence="2">The sequence shown here is derived from an EMBL/GenBank/DDBJ whole genome shotgun (WGS) entry which is preliminary data.</text>
</comment>
<accession>A0A9P6XNH7</accession>
<dbReference type="Proteomes" id="UP000740926">
    <property type="component" value="Unassembled WGS sequence"/>
</dbReference>
<dbReference type="CDD" id="cd11524">
    <property type="entry name" value="SYLF"/>
    <property type="match status" value="1"/>
</dbReference>
<evidence type="ECO:0000313" key="2">
    <source>
        <dbReference type="EMBL" id="KAG1529344.1"/>
    </source>
</evidence>
<sequence length="95" mass="10136">MRRPIQALLIAASLLSSQAMAGPQEDQRARNAVRVLAEIQGIPEQGIPDKLLDEGRAVIVIPDTIKAGLVIGGRRGHGLMSVRMANGAWSNPVFV</sequence>
<feature type="chain" id="PRO_5040429483" evidence="1">
    <location>
        <begin position="22"/>
        <end position="95"/>
    </location>
</feature>
<protein>
    <submittedName>
        <fullName evidence="2">Uncharacterized protein</fullName>
    </submittedName>
</protein>
<dbReference type="EMBL" id="JAANIU010015491">
    <property type="protein sequence ID" value="KAG1529344.1"/>
    <property type="molecule type" value="Genomic_DNA"/>
</dbReference>
<dbReference type="AlphaFoldDB" id="A0A9P6XNH7"/>
<keyword evidence="3" id="KW-1185">Reference proteome</keyword>
<evidence type="ECO:0000313" key="3">
    <source>
        <dbReference type="Proteomes" id="UP000740926"/>
    </source>
</evidence>
<feature type="signal peptide" evidence="1">
    <location>
        <begin position="1"/>
        <end position="21"/>
    </location>
</feature>
<keyword evidence="1" id="KW-0732">Signal</keyword>
<gene>
    <name evidence="2" type="ORF">G6F50_018067</name>
</gene>
<evidence type="ECO:0000256" key="1">
    <source>
        <dbReference type="SAM" id="SignalP"/>
    </source>
</evidence>
<proteinExistence type="predicted"/>
<reference evidence="2 3" key="1">
    <citation type="journal article" date="2020" name="Microb. Genom.">
        <title>Genetic diversity of clinical and environmental Mucorales isolates obtained from an investigation of mucormycosis cases among solid organ transplant recipients.</title>
        <authorList>
            <person name="Nguyen M.H."/>
            <person name="Kaul D."/>
            <person name="Muto C."/>
            <person name="Cheng S.J."/>
            <person name="Richter R.A."/>
            <person name="Bruno V.M."/>
            <person name="Liu G."/>
            <person name="Beyhan S."/>
            <person name="Sundermann A.J."/>
            <person name="Mounaud S."/>
            <person name="Pasculle A.W."/>
            <person name="Nierman W.C."/>
            <person name="Driscoll E."/>
            <person name="Cumbie R."/>
            <person name="Clancy C.J."/>
            <person name="Dupont C.L."/>
        </authorList>
    </citation>
    <scope>NUCLEOTIDE SEQUENCE [LARGE SCALE GENOMIC DNA]</scope>
    <source>
        <strain evidence="2 3">GL24</strain>
    </source>
</reference>